<dbReference type="EMBL" id="KP899605">
    <property type="protein sequence ID" value="AKH03537.1"/>
    <property type="molecule type" value="mRNA"/>
</dbReference>
<organism evidence="10">
    <name type="scientific">Paracyclopina nana</name>
    <name type="common">Marine copepod</name>
    <dbReference type="NCBI Taxonomy" id="565004"/>
    <lineage>
        <taxon>Eukaryota</taxon>
        <taxon>Metazoa</taxon>
        <taxon>Ecdysozoa</taxon>
        <taxon>Arthropoda</taxon>
        <taxon>Crustacea</taxon>
        <taxon>Multicrustacea</taxon>
        <taxon>Hexanauplia</taxon>
        <taxon>Copepoda</taxon>
        <taxon>Cyclopoida</taxon>
        <taxon>Cyclopettidae</taxon>
        <taxon>Paracyclopina</taxon>
    </lineage>
</organism>
<evidence type="ECO:0000256" key="6">
    <source>
        <dbReference type="ARBA" id="ARBA00023004"/>
    </source>
</evidence>
<dbReference type="Gene3D" id="1.10.630.10">
    <property type="entry name" value="Cytochrome P450"/>
    <property type="match status" value="1"/>
</dbReference>
<keyword evidence="5 9" id="KW-0560">Oxidoreductase</keyword>
<dbReference type="InterPro" id="IPR036396">
    <property type="entry name" value="Cyt_P450_sf"/>
</dbReference>
<sequence>MLRMKQVNILWLQVRKIVTKTVHDVPSPPGLPILGHTLKLMDRNYLQNMAANYRALNDTYGDLVRLKILSADPFLILFDPEDIQAVYKGDGKQPFAFGFDPIHHYRRTMRRDLFPITGGLIGEQKEGWFRVRSVVQQDMLRPQSAFYYIDELQNISQEFAELLGQKLDSEMTLPQNSLSLIHLWALESIASIFLNQRLHTMHEDSEDQDSKALTNAVNVVTELLLKLMFALPTWKFLPWAVPWYRKLDSGMEMINQLTSKKVEFAAQKILAEKKAAEAKGTEVPYRDKCMLEKLIDRSPNGDLTTAKVMAQDGLLAGIDTTGNTAAFLLYNLAIHPEVQAKLVQEIDQVIGIDPKKCRITEKHFNQMPYLRACFQESLRLTPTIIGISRKTSVPMVLSGYDIPPESYVMIPYMTMGHNEKHFKDPMQFKPERWIRGHPDQHSAHPFAFMQFSHGPRMCIGRRFATLEVCILAIKLLQNFHLDYDLDKWGPVNVQVAFVNRPDKELRLKLFPRTIK</sequence>
<keyword evidence="7 9" id="KW-0503">Monooxygenase</keyword>
<dbReference type="PANTHER" id="PTHR24279">
    <property type="entry name" value="CYTOCHROME P450"/>
    <property type="match status" value="1"/>
</dbReference>
<dbReference type="InterPro" id="IPR050479">
    <property type="entry name" value="CYP11_CYP27_families"/>
</dbReference>
<dbReference type="GO" id="GO:0020037">
    <property type="term" value="F:heme binding"/>
    <property type="evidence" value="ECO:0007669"/>
    <property type="project" value="InterPro"/>
</dbReference>
<dbReference type="GO" id="GO:0005506">
    <property type="term" value="F:iron ion binding"/>
    <property type="evidence" value="ECO:0007669"/>
    <property type="project" value="InterPro"/>
</dbReference>
<name>A0A0F7DGY5_PARNA</name>
<evidence type="ECO:0000256" key="5">
    <source>
        <dbReference type="ARBA" id="ARBA00023002"/>
    </source>
</evidence>
<evidence type="ECO:0000256" key="9">
    <source>
        <dbReference type="RuleBase" id="RU000461"/>
    </source>
</evidence>
<evidence type="ECO:0000256" key="3">
    <source>
        <dbReference type="ARBA" id="ARBA00022617"/>
    </source>
</evidence>
<dbReference type="PRINTS" id="PR00463">
    <property type="entry name" value="EP450I"/>
</dbReference>
<keyword evidence="6 8" id="KW-0408">Iron</keyword>
<dbReference type="InterPro" id="IPR001128">
    <property type="entry name" value="Cyt_P450"/>
</dbReference>
<keyword evidence="4 8" id="KW-0479">Metal-binding</keyword>
<evidence type="ECO:0000256" key="7">
    <source>
        <dbReference type="ARBA" id="ARBA00023033"/>
    </source>
</evidence>
<evidence type="ECO:0000313" key="10">
    <source>
        <dbReference type="EMBL" id="AKH03537.1"/>
    </source>
</evidence>
<feature type="binding site" description="axial binding residue" evidence="8">
    <location>
        <position position="458"/>
    </location>
    <ligand>
        <name>heme</name>
        <dbReference type="ChEBI" id="CHEBI:30413"/>
    </ligand>
    <ligandPart>
        <name>Fe</name>
        <dbReference type="ChEBI" id="CHEBI:18248"/>
    </ligandPart>
</feature>
<dbReference type="CDD" id="cd11054">
    <property type="entry name" value="CYP24A1-like"/>
    <property type="match status" value="1"/>
</dbReference>
<dbReference type="AlphaFoldDB" id="A0A0F7DGY5"/>
<dbReference type="GO" id="GO:0004497">
    <property type="term" value="F:monooxygenase activity"/>
    <property type="evidence" value="ECO:0007669"/>
    <property type="project" value="UniProtKB-KW"/>
</dbReference>
<comment type="similarity">
    <text evidence="2 9">Belongs to the cytochrome P450 family.</text>
</comment>
<dbReference type="PRINTS" id="PR00385">
    <property type="entry name" value="P450"/>
</dbReference>
<comment type="cofactor">
    <cofactor evidence="1 8">
        <name>heme</name>
        <dbReference type="ChEBI" id="CHEBI:30413"/>
    </cofactor>
</comment>
<proteinExistence type="evidence at transcript level"/>
<dbReference type="InterPro" id="IPR017972">
    <property type="entry name" value="Cyt_P450_CS"/>
</dbReference>
<evidence type="ECO:0000256" key="2">
    <source>
        <dbReference type="ARBA" id="ARBA00010617"/>
    </source>
</evidence>
<evidence type="ECO:0000256" key="1">
    <source>
        <dbReference type="ARBA" id="ARBA00001971"/>
    </source>
</evidence>
<keyword evidence="3 8" id="KW-0349">Heme</keyword>
<accession>A0A0F7DGY5</accession>
<dbReference type="Pfam" id="PF00067">
    <property type="entry name" value="p450"/>
    <property type="match status" value="1"/>
</dbReference>
<evidence type="ECO:0000256" key="4">
    <source>
        <dbReference type="ARBA" id="ARBA00022723"/>
    </source>
</evidence>
<gene>
    <name evidence="10" type="primary">CYP3077A1</name>
</gene>
<dbReference type="GO" id="GO:0016705">
    <property type="term" value="F:oxidoreductase activity, acting on paired donors, with incorporation or reduction of molecular oxygen"/>
    <property type="evidence" value="ECO:0007669"/>
    <property type="project" value="InterPro"/>
</dbReference>
<reference evidence="10" key="1">
    <citation type="journal article" date="2015" name="Environ. Sci. Technol.">
        <title>Identification of the Full 46 Cytochrome P450 (CYP) Complement and Modulation of CYP Expression in Response to Water-Accommodated Fractions of Crude Oil in the Cyclopoid Copepod Paracyclopina nana.</title>
        <authorList>
            <person name="Han J."/>
            <person name="Won E.J."/>
            <person name="Kim H.S."/>
            <person name="Nelson D.R."/>
            <person name="Lee S.J."/>
            <person name="Park H.G."/>
            <person name="Lee J.S."/>
        </authorList>
    </citation>
    <scope>NUCLEOTIDE SEQUENCE</scope>
</reference>
<dbReference type="InterPro" id="IPR002401">
    <property type="entry name" value="Cyt_P450_E_grp-I"/>
</dbReference>
<evidence type="ECO:0000256" key="8">
    <source>
        <dbReference type="PIRSR" id="PIRSR602401-1"/>
    </source>
</evidence>
<dbReference type="SUPFAM" id="SSF48264">
    <property type="entry name" value="Cytochrome P450"/>
    <property type="match status" value="1"/>
</dbReference>
<protein>
    <submittedName>
        <fullName evidence="10">Cytochrome P450 3077A1</fullName>
    </submittedName>
</protein>
<dbReference type="PANTHER" id="PTHR24279:SF120">
    <property type="entry name" value="CYTOCHROME P450"/>
    <property type="match status" value="1"/>
</dbReference>
<dbReference type="PROSITE" id="PS00086">
    <property type="entry name" value="CYTOCHROME_P450"/>
    <property type="match status" value="1"/>
</dbReference>